<dbReference type="SMART" id="SM00557">
    <property type="entry name" value="IG_FLMN"/>
    <property type="match status" value="8"/>
</dbReference>
<dbReference type="GO" id="GO:0030036">
    <property type="term" value="P:actin cytoskeleton organization"/>
    <property type="evidence" value="ECO:0007669"/>
    <property type="project" value="InterPro"/>
</dbReference>
<dbReference type="InterPro" id="IPR044801">
    <property type="entry name" value="Filamin"/>
</dbReference>
<dbReference type="PANTHER" id="PTHR38537:SF8">
    <property type="entry name" value="FILAMIN-A"/>
    <property type="match status" value="1"/>
</dbReference>
<feature type="repeat" description="Filamin" evidence="3">
    <location>
        <begin position="1016"/>
        <end position="1111"/>
    </location>
</feature>
<proteinExistence type="inferred from homology"/>
<feature type="repeat" description="Filamin" evidence="3">
    <location>
        <begin position="918"/>
        <end position="1015"/>
    </location>
</feature>
<dbReference type="EMBL" id="VXIV02003223">
    <property type="protein sequence ID" value="KAF6019536.1"/>
    <property type="molecule type" value="Genomic_DNA"/>
</dbReference>
<organism evidence="5 6">
    <name type="scientific">Bugula neritina</name>
    <name type="common">Brown bryozoan</name>
    <name type="synonym">Sertularia neritina</name>
    <dbReference type="NCBI Taxonomy" id="10212"/>
    <lineage>
        <taxon>Eukaryota</taxon>
        <taxon>Metazoa</taxon>
        <taxon>Spiralia</taxon>
        <taxon>Lophotrochozoa</taxon>
        <taxon>Bryozoa</taxon>
        <taxon>Gymnolaemata</taxon>
        <taxon>Cheilostomatida</taxon>
        <taxon>Flustrina</taxon>
        <taxon>Buguloidea</taxon>
        <taxon>Bugulidae</taxon>
        <taxon>Bugula</taxon>
    </lineage>
</organism>
<dbReference type="SUPFAM" id="SSF81296">
    <property type="entry name" value="E set domains"/>
    <property type="match status" value="9"/>
</dbReference>
<feature type="repeat" description="Filamin" evidence="3">
    <location>
        <begin position="310"/>
        <end position="394"/>
    </location>
</feature>
<evidence type="ECO:0000256" key="2">
    <source>
        <dbReference type="ARBA" id="ARBA00022737"/>
    </source>
</evidence>
<feature type="repeat" description="Filamin" evidence="3">
    <location>
        <begin position="138"/>
        <end position="230"/>
    </location>
</feature>
<accession>A0A7J7J1C5</accession>
<feature type="repeat" description="Filamin" evidence="3">
    <location>
        <begin position="727"/>
        <end position="824"/>
    </location>
</feature>
<dbReference type="AlphaFoldDB" id="A0A7J7J1C5"/>
<feature type="repeat" description="Filamin" evidence="3">
    <location>
        <begin position="640"/>
        <end position="724"/>
    </location>
</feature>
<evidence type="ECO:0000313" key="5">
    <source>
        <dbReference type="EMBL" id="KAF6019536.1"/>
    </source>
</evidence>
<gene>
    <name evidence="5" type="ORF">EB796_022187</name>
</gene>
<keyword evidence="6" id="KW-1185">Reference proteome</keyword>
<protein>
    <submittedName>
        <fullName evidence="5">FLNB</fullName>
    </submittedName>
</protein>
<feature type="repeat" description="Filamin" evidence="3">
    <location>
        <begin position="825"/>
        <end position="917"/>
    </location>
</feature>
<dbReference type="InterPro" id="IPR001298">
    <property type="entry name" value="Filamin/ABP280_rpt"/>
</dbReference>
<sequence>MSSKNIGYGKLEVTYIPKHEGNYIIEVTYNDRHVIGSPFCSISKLSYVAAEEIEVFGEGLTSGEVGKPVSFTLRAVNVEVDKLQVDINGPSKPTVTYRTISSSECQVTYAPLIVGMYSIDMAYDGKPVARSPYKTEVKASSLVSKVKIYGDGLTHGVVGKPSTFVVDTTKSGLGKLDYNIIGPCKPDVSLKKLSLSKSEVTFIPFEVGVYAINITFNNEQIPGSPFSSHIAPARDSPPSKQTTHAAEKVENDESLFGRKKEPIIKTENAPLQESINDAEAPSSVTYSSATTPTECLNNPVFKCSDTGLIVFGAGLESAICEKVTEFCVDASEASPGKLDFVVHGLGGTTIPVSVEEIDEKRFKACYIPSEAGKYFIKIKYNELPLSFGDIFVIAESIPDSQVCSLPCVNMQDISDELHAQNTGERHDRPINESLDLVTNASNPYGTLNDVPDTATWCNSGMTDEMNRQVSVDDTMTSQLVAIQSESPNPISEFSVNKSHAHAYENPVVRPVDTVTENMNECENICAQLSLVDRPSLFSSDSIAYVQEPVEKTIFSKNDHTETLDESNSLEIISQKDSLEDLQVEEVQVETSKFGFDSRATPCLGAQETLISPTHTQLDECSVESQILSTDNHEIPLSKLVNVSGSCLKNASVNHYQDFIVDMSKSGPGTLRFSVTSPSKPELKAEDLGNNLCRVTFMPKEIGSYIISVMYNGEHVLDSPFNTYATLDDSLDLPDSPVQIPRRPDVFMDSTTDFTVDASSVSPSGDGKVKAIITGPSGTKSESLVKDNDDGTYKVAFSPFEEGPHQMDVTYDGVPIPGSPLEVNVVPGNDPSRVKAYGPGLEKGITNVPQQFVIETRGAGQGGLALAVEGPSKAQVNCTDNRDGTCTVDYVPTKPGDYDITVKFADQDIPGSPFKVPVEDKIDPSKVRMHGSGLNPEGVRATQPAVFTIDCTDAGKAPLKAVVDDGTGSPKPLELVEVDDGVFDCTYYPTQEGAPCRLDVTYDDEHVPGSPFEQTVLPPHDASLVTVSGPGIEDGVAASLPTEFTVDTSKAGVADLDVAVQAPDGQYLRPTITDNKDATVTVHYTPEDVGKYKAKVKYGGDPIPGSPFDVNTKPSGDASKCQITGLYSETPCLFYHVIASGLLDLA</sequence>
<evidence type="ECO:0000313" key="6">
    <source>
        <dbReference type="Proteomes" id="UP000593567"/>
    </source>
</evidence>
<keyword evidence="2" id="KW-0677">Repeat</keyword>
<dbReference type="InterPro" id="IPR014756">
    <property type="entry name" value="Ig_E-set"/>
</dbReference>
<dbReference type="GO" id="GO:0051015">
    <property type="term" value="F:actin filament binding"/>
    <property type="evidence" value="ECO:0007669"/>
    <property type="project" value="InterPro"/>
</dbReference>
<dbReference type="OrthoDB" id="5334309at2759"/>
<comment type="caution">
    <text evidence="5">The sequence shown here is derived from an EMBL/GenBank/DDBJ whole genome shotgun (WGS) entry which is preliminary data.</text>
</comment>
<dbReference type="FunFam" id="2.60.40.10:FF:000007">
    <property type="entry name" value="Filamin-B isoform C"/>
    <property type="match status" value="1"/>
</dbReference>
<evidence type="ECO:0000256" key="3">
    <source>
        <dbReference type="PROSITE-ProRule" id="PRU00087"/>
    </source>
</evidence>
<feature type="repeat" description="Filamin" evidence="3">
    <location>
        <begin position="1"/>
        <end position="43"/>
    </location>
</feature>
<dbReference type="FunFam" id="2.60.40.10:FF:000001">
    <property type="entry name" value="Filamin-C isoform b"/>
    <property type="match status" value="1"/>
</dbReference>
<comment type="similarity">
    <text evidence="1">Belongs to the filamin family.</text>
</comment>
<reference evidence="5" key="1">
    <citation type="submission" date="2020-06" db="EMBL/GenBank/DDBJ databases">
        <title>Draft genome of Bugula neritina, a colonial animal packing powerful symbionts and potential medicines.</title>
        <authorList>
            <person name="Rayko M."/>
        </authorList>
    </citation>
    <scope>NUCLEOTIDE SEQUENCE [LARGE SCALE GENOMIC DNA]</scope>
    <source>
        <strain evidence="5">Kwan_BN1</strain>
    </source>
</reference>
<evidence type="ECO:0000256" key="4">
    <source>
        <dbReference type="SAM" id="MobiDB-lite"/>
    </source>
</evidence>
<feature type="region of interest" description="Disordered" evidence="4">
    <location>
        <begin position="230"/>
        <end position="252"/>
    </location>
</feature>
<dbReference type="InterPro" id="IPR013783">
    <property type="entry name" value="Ig-like_fold"/>
</dbReference>
<dbReference type="Gene3D" id="2.60.40.10">
    <property type="entry name" value="Immunoglobulins"/>
    <property type="match status" value="9"/>
</dbReference>
<dbReference type="Proteomes" id="UP000593567">
    <property type="component" value="Unassembled WGS sequence"/>
</dbReference>
<dbReference type="PANTHER" id="PTHR38537">
    <property type="entry name" value="JITTERBUG, ISOFORM N"/>
    <property type="match status" value="1"/>
</dbReference>
<dbReference type="PROSITE" id="PS50194">
    <property type="entry name" value="FILAMIN_REPEAT"/>
    <property type="match status" value="9"/>
</dbReference>
<name>A0A7J7J1C5_BUGNE</name>
<dbReference type="InterPro" id="IPR017868">
    <property type="entry name" value="Filamin/ABP280_repeat-like"/>
</dbReference>
<feature type="repeat" description="Filamin" evidence="3">
    <location>
        <begin position="45"/>
        <end position="137"/>
    </location>
</feature>
<dbReference type="Pfam" id="PF00630">
    <property type="entry name" value="Filamin"/>
    <property type="match status" value="9"/>
</dbReference>
<evidence type="ECO:0000256" key="1">
    <source>
        <dbReference type="ARBA" id="ARBA00009238"/>
    </source>
</evidence>